<keyword evidence="9" id="KW-0234">DNA repair</keyword>
<dbReference type="InterPro" id="IPR013087">
    <property type="entry name" value="Znf_C2H2_type"/>
</dbReference>
<dbReference type="PIRSF" id="PIRSF015919">
    <property type="entry name" value="TFIIH_SSL1"/>
    <property type="match status" value="1"/>
</dbReference>
<comment type="similarity">
    <text evidence="2 11">Belongs to the GTF2H2 family.</text>
</comment>
<dbReference type="Proteomes" id="UP001363622">
    <property type="component" value="Unassembled WGS sequence"/>
</dbReference>
<dbReference type="InterPro" id="IPR036465">
    <property type="entry name" value="vWFA_dom_sf"/>
</dbReference>
<dbReference type="Pfam" id="PF04056">
    <property type="entry name" value="Ssl1"/>
    <property type="match status" value="1"/>
</dbReference>
<dbReference type="SUPFAM" id="SSF57889">
    <property type="entry name" value="Cysteine-rich domain"/>
    <property type="match status" value="1"/>
</dbReference>
<dbReference type="SUPFAM" id="SSF53300">
    <property type="entry name" value="vWA-like"/>
    <property type="match status" value="1"/>
</dbReference>
<dbReference type="InterPro" id="IPR012170">
    <property type="entry name" value="TFIIH_SSL1/p44"/>
</dbReference>
<organism evidence="14 15">
    <name type="scientific">Phyllosticta citriasiana</name>
    <dbReference type="NCBI Taxonomy" id="595635"/>
    <lineage>
        <taxon>Eukaryota</taxon>
        <taxon>Fungi</taxon>
        <taxon>Dikarya</taxon>
        <taxon>Ascomycota</taxon>
        <taxon>Pezizomycotina</taxon>
        <taxon>Dothideomycetes</taxon>
        <taxon>Dothideomycetes incertae sedis</taxon>
        <taxon>Botryosphaeriales</taxon>
        <taxon>Phyllostictaceae</taxon>
        <taxon>Phyllosticta</taxon>
    </lineage>
</organism>
<evidence type="ECO:0000256" key="9">
    <source>
        <dbReference type="ARBA" id="ARBA00023204"/>
    </source>
</evidence>
<evidence type="ECO:0000256" key="5">
    <source>
        <dbReference type="ARBA" id="ARBA00022771"/>
    </source>
</evidence>
<keyword evidence="4" id="KW-0227">DNA damage</keyword>
<feature type="domain" description="VWFA" evidence="13">
    <location>
        <begin position="89"/>
        <end position="246"/>
    </location>
</feature>
<proteinExistence type="inferred from homology"/>
<dbReference type="InterPro" id="IPR013083">
    <property type="entry name" value="Znf_RING/FYVE/PHD"/>
</dbReference>
<dbReference type="Gene3D" id="3.30.40.10">
    <property type="entry name" value="Zinc/RING finger domain, C3HC4 (zinc finger)"/>
    <property type="match status" value="1"/>
</dbReference>
<evidence type="ECO:0000256" key="8">
    <source>
        <dbReference type="ARBA" id="ARBA00023163"/>
    </source>
</evidence>
<dbReference type="PROSITE" id="PS50234">
    <property type="entry name" value="VWFA"/>
    <property type="match status" value="1"/>
</dbReference>
<name>A0ABR1KJX2_9PEZI</name>
<evidence type="ECO:0000256" key="4">
    <source>
        <dbReference type="ARBA" id="ARBA00022763"/>
    </source>
</evidence>
<dbReference type="NCBIfam" id="TIGR00622">
    <property type="entry name" value="ssl1"/>
    <property type="match status" value="1"/>
</dbReference>
<evidence type="ECO:0000256" key="10">
    <source>
        <dbReference type="ARBA" id="ARBA00023242"/>
    </source>
</evidence>
<dbReference type="PANTHER" id="PTHR12695:SF2">
    <property type="entry name" value="GENERAL TRANSCRIPTION FACTOR IIH SUBUNIT 2-RELATED"/>
    <property type="match status" value="1"/>
</dbReference>
<feature type="compositionally biased region" description="Acidic residues" evidence="12">
    <location>
        <begin position="448"/>
        <end position="463"/>
    </location>
</feature>
<dbReference type="SMART" id="SM01047">
    <property type="entry name" value="C1_4"/>
    <property type="match status" value="1"/>
</dbReference>
<dbReference type="InterPro" id="IPR046349">
    <property type="entry name" value="C1-like_sf"/>
</dbReference>
<reference evidence="14 15" key="1">
    <citation type="submission" date="2024-04" db="EMBL/GenBank/DDBJ databases">
        <title>Phyllosticta paracitricarpa is synonymous to the EU quarantine fungus P. citricarpa based on phylogenomic analyses.</title>
        <authorList>
            <consortium name="Lawrence Berkeley National Laboratory"/>
            <person name="Van Ingen-Buijs V.A."/>
            <person name="Van Westerhoven A.C."/>
            <person name="Haridas S."/>
            <person name="Skiadas P."/>
            <person name="Martin F."/>
            <person name="Groenewald J.Z."/>
            <person name="Crous P.W."/>
            <person name="Seidl M.F."/>
        </authorList>
    </citation>
    <scope>NUCLEOTIDE SEQUENCE [LARGE SCALE GENOMIC DNA]</scope>
    <source>
        <strain evidence="14 15">CBS 123371</strain>
    </source>
</reference>
<comment type="subcellular location">
    <subcellularLocation>
        <location evidence="1 11">Nucleus</location>
    </subcellularLocation>
</comment>
<keyword evidence="8 11" id="KW-0804">Transcription</keyword>
<dbReference type="Gene3D" id="3.40.50.410">
    <property type="entry name" value="von Willebrand factor, type A domain"/>
    <property type="match status" value="1"/>
</dbReference>
<evidence type="ECO:0000256" key="11">
    <source>
        <dbReference type="PIRNR" id="PIRNR015919"/>
    </source>
</evidence>
<evidence type="ECO:0000259" key="13">
    <source>
        <dbReference type="PROSITE" id="PS50234"/>
    </source>
</evidence>
<protein>
    <recommendedName>
        <fullName evidence="11">General transcription and DNA repair factor IIH</fullName>
    </recommendedName>
</protein>
<comment type="function">
    <text evidence="11">Component of the general transcription and DNA repair factor IIH (TFIIH) core complex, which is involved in general and transcription-coupled nucleotide excision repair (NER) of damaged DNA and, when complexed to TFIIK, in RNA transcription by RNA polymerase II.</text>
</comment>
<keyword evidence="7 11" id="KW-0805">Transcription regulation</keyword>
<evidence type="ECO:0000256" key="2">
    <source>
        <dbReference type="ARBA" id="ARBA00006092"/>
    </source>
</evidence>
<gene>
    <name evidence="14" type="ORF">IWZ03DRAFT_350121</name>
</gene>
<dbReference type="InterPro" id="IPR007198">
    <property type="entry name" value="Ssl1-like"/>
</dbReference>
<dbReference type="InterPro" id="IPR002035">
    <property type="entry name" value="VWF_A"/>
</dbReference>
<feature type="compositionally biased region" description="Basic and acidic residues" evidence="12">
    <location>
        <begin position="38"/>
        <end position="61"/>
    </location>
</feature>
<dbReference type="EMBL" id="JBBPHU010000008">
    <property type="protein sequence ID" value="KAK7514877.1"/>
    <property type="molecule type" value="Genomic_DNA"/>
</dbReference>
<keyword evidence="6 11" id="KW-0862">Zinc</keyword>
<sequence length="526" mass="57333">MADSDGDFVYGSDDNLVQTNDYGTRAKGKKRGNGHSGRGKERWEQGVQDMLREGADGRLLPDEEDNPEAKKRKRLRQDTKPFQRGIIRHVVLVIDQSEAMLDKDFRPNRYLAVLKYAQEYVGEFFEQNPISQMCVMGMYDGFCNRVSELSGNPNDHITPLRKLRDTRQADYQEPRGSPSLQNALEQCRAALYHTPSHGTREVIIVLGALLSVDPGDIFATIRACVKDKIRVNIIGMGGRLKICQEICARTNGGDETVYGVALDQLHFRDLLMATTTPPVIRQTASTTTTTTTTTTTSTTAADANANPASLLMMGFPSRITEHDPTICACHGALTRGGYLCSRCKAKVCALPATCPSCGLTLILSTHLARSYHHLFPLRNWAPVSWHRARQVASSECASCLTPFPPVPGAESTPAAVKRRKSATAMGTATANGTTSNEHGSNGRRRGDDDDDEVPEEEEAEADTEATAAESSRYECDSCGCHFCVDCDLFCHEVAHNCPGCLSGIVKGGAGAGEVDKDKKKNGVSIR</sequence>
<evidence type="ECO:0000256" key="6">
    <source>
        <dbReference type="ARBA" id="ARBA00022833"/>
    </source>
</evidence>
<evidence type="ECO:0000313" key="15">
    <source>
        <dbReference type="Proteomes" id="UP001363622"/>
    </source>
</evidence>
<dbReference type="Pfam" id="PF07975">
    <property type="entry name" value="C1_4"/>
    <property type="match status" value="1"/>
</dbReference>
<keyword evidence="5" id="KW-0863">Zinc-finger</keyword>
<keyword evidence="10 11" id="KW-0539">Nucleus</keyword>
<accession>A0ABR1KJX2</accession>
<dbReference type="PANTHER" id="PTHR12695">
    <property type="entry name" value="GENERAL TRANSCRIPTION FACTOR IIH SUBUNIT 2"/>
    <property type="match status" value="1"/>
</dbReference>
<keyword evidence="15" id="KW-1185">Reference proteome</keyword>
<evidence type="ECO:0000256" key="12">
    <source>
        <dbReference type="SAM" id="MobiDB-lite"/>
    </source>
</evidence>
<dbReference type="InterPro" id="IPR004595">
    <property type="entry name" value="TFIIH_C1-like_dom"/>
</dbReference>
<evidence type="ECO:0000313" key="14">
    <source>
        <dbReference type="EMBL" id="KAK7514877.1"/>
    </source>
</evidence>
<evidence type="ECO:0000256" key="7">
    <source>
        <dbReference type="ARBA" id="ARBA00023015"/>
    </source>
</evidence>
<dbReference type="SMART" id="SM00327">
    <property type="entry name" value="VWA"/>
    <property type="match status" value="1"/>
</dbReference>
<evidence type="ECO:0000256" key="3">
    <source>
        <dbReference type="ARBA" id="ARBA00022723"/>
    </source>
</evidence>
<dbReference type="PROSITE" id="PS00028">
    <property type="entry name" value="ZINC_FINGER_C2H2_1"/>
    <property type="match status" value="1"/>
</dbReference>
<comment type="caution">
    <text evidence="14">The sequence shown here is derived from an EMBL/GenBank/DDBJ whole genome shotgun (WGS) entry which is preliminary data.</text>
</comment>
<feature type="region of interest" description="Disordered" evidence="12">
    <location>
        <begin position="408"/>
        <end position="466"/>
    </location>
</feature>
<feature type="compositionally biased region" description="Low complexity" evidence="12">
    <location>
        <begin position="422"/>
        <end position="436"/>
    </location>
</feature>
<keyword evidence="3 11" id="KW-0479">Metal-binding</keyword>
<evidence type="ECO:0000256" key="1">
    <source>
        <dbReference type="ARBA" id="ARBA00004123"/>
    </source>
</evidence>
<feature type="region of interest" description="Disordered" evidence="12">
    <location>
        <begin position="1"/>
        <end position="77"/>
    </location>
</feature>